<name>A0A936NCK3_9ACTN</name>
<evidence type="ECO:0000313" key="2">
    <source>
        <dbReference type="Proteomes" id="UP000727993"/>
    </source>
</evidence>
<accession>A0A936NCK3</accession>
<dbReference type="InterPro" id="IPR009200">
    <property type="entry name" value="DUF1269_membrane"/>
</dbReference>
<proteinExistence type="predicted"/>
<dbReference type="Pfam" id="PF06897">
    <property type="entry name" value="DUF1269"/>
    <property type="match status" value="1"/>
</dbReference>
<comment type="caution">
    <text evidence="1">The sequence shown here is derived from an EMBL/GenBank/DDBJ whole genome shotgun (WGS) entry which is preliminary data.</text>
</comment>
<dbReference type="Proteomes" id="UP000727993">
    <property type="component" value="Unassembled WGS sequence"/>
</dbReference>
<dbReference type="EMBL" id="JADJZA010000001">
    <property type="protein sequence ID" value="MBK9296329.1"/>
    <property type="molecule type" value="Genomic_DNA"/>
</dbReference>
<sequence>MADLIMLNFDSVHGAQSALGAVRALEELDYAWIDDVAVVEKHQHGHISLHTPHGSLSGGAWAGALVGMLALWWFPPAWFLLGAVGGAAVGAGVGELMKQAGLDDTLVDRVKGQLTNGSSALLLIGVTGDVDQMSRAFESHHPTNVIREPIPEATVDHLKEKLAG</sequence>
<dbReference type="AlphaFoldDB" id="A0A936NCK3"/>
<gene>
    <name evidence="1" type="ORF">IPN02_05580</name>
</gene>
<protein>
    <submittedName>
        <fullName evidence="1">DUF1269 domain-containing protein</fullName>
    </submittedName>
</protein>
<organism evidence="1 2">
    <name type="scientific">Candidatus Neomicrothrix subdominans</name>
    <dbReference type="NCBI Taxonomy" id="2954438"/>
    <lineage>
        <taxon>Bacteria</taxon>
        <taxon>Bacillati</taxon>
        <taxon>Actinomycetota</taxon>
        <taxon>Acidimicrobiia</taxon>
        <taxon>Acidimicrobiales</taxon>
        <taxon>Microthrixaceae</taxon>
        <taxon>Candidatus Neomicrothrix</taxon>
    </lineage>
</organism>
<reference evidence="1 2" key="1">
    <citation type="submission" date="2020-10" db="EMBL/GenBank/DDBJ databases">
        <title>Connecting structure to function with the recovery of over 1000 high-quality activated sludge metagenome-assembled genomes encoding full-length rRNA genes using long-read sequencing.</title>
        <authorList>
            <person name="Singleton C.M."/>
            <person name="Petriglieri F."/>
            <person name="Kristensen J.M."/>
            <person name="Kirkegaard R.H."/>
            <person name="Michaelsen T.Y."/>
            <person name="Andersen M.H."/>
            <person name="Karst S.M."/>
            <person name="Dueholm M.S."/>
            <person name="Nielsen P.H."/>
            <person name="Albertsen M."/>
        </authorList>
    </citation>
    <scope>NUCLEOTIDE SEQUENCE [LARGE SCALE GENOMIC DNA]</scope>
    <source>
        <strain evidence="1">Lyne_18-Q3-R50-59_MAXAC.006</strain>
    </source>
</reference>
<evidence type="ECO:0000313" key="1">
    <source>
        <dbReference type="EMBL" id="MBK9296329.1"/>
    </source>
</evidence>